<feature type="non-terminal residue" evidence="2">
    <location>
        <position position="1"/>
    </location>
</feature>
<feature type="transmembrane region" description="Helical" evidence="1">
    <location>
        <begin position="152"/>
        <end position="172"/>
    </location>
</feature>
<feature type="transmembrane region" description="Helical" evidence="1">
    <location>
        <begin position="6"/>
        <end position="26"/>
    </location>
</feature>
<organism evidence="2 3">
    <name type="scientific">Pristionchus entomophagus</name>
    <dbReference type="NCBI Taxonomy" id="358040"/>
    <lineage>
        <taxon>Eukaryota</taxon>
        <taxon>Metazoa</taxon>
        <taxon>Ecdysozoa</taxon>
        <taxon>Nematoda</taxon>
        <taxon>Chromadorea</taxon>
        <taxon>Rhabditida</taxon>
        <taxon>Rhabditina</taxon>
        <taxon>Diplogasteromorpha</taxon>
        <taxon>Diplogasteroidea</taxon>
        <taxon>Neodiplogasteridae</taxon>
        <taxon>Pristionchus</taxon>
    </lineage>
</organism>
<evidence type="ECO:0000256" key="1">
    <source>
        <dbReference type="SAM" id="Phobius"/>
    </source>
</evidence>
<dbReference type="PANTHER" id="PTHR45907">
    <property type="entry name" value="SERPENTINE RECEPTOR, CLASS J"/>
    <property type="match status" value="1"/>
</dbReference>
<dbReference type="EMBL" id="BTSX01000004">
    <property type="protein sequence ID" value="GMS94209.1"/>
    <property type="molecule type" value="Genomic_DNA"/>
</dbReference>
<protein>
    <recommendedName>
        <fullName evidence="4">G protein-coupled receptor</fullName>
    </recommendedName>
</protein>
<dbReference type="PANTHER" id="PTHR45907:SF16">
    <property type="entry name" value="SERPENTINE RECEPTOR, CLASS J"/>
    <property type="match status" value="1"/>
</dbReference>
<accession>A0AAV5TJD3</accession>
<keyword evidence="3" id="KW-1185">Reference proteome</keyword>
<dbReference type="InterPro" id="IPR019423">
    <property type="entry name" value="7TM_GPCR_serpentine_rcpt_Srj"/>
</dbReference>
<feature type="transmembrane region" description="Helical" evidence="1">
    <location>
        <begin position="192"/>
        <end position="210"/>
    </location>
</feature>
<keyword evidence="1" id="KW-1133">Transmembrane helix</keyword>
<dbReference type="Proteomes" id="UP001432027">
    <property type="component" value="Unassembled WGS sequence"/>
</dbReference>
<evidence type="ECO:0000313" key="3">
    <source>
        <dbReference type="Proteomes" id="UP001432027"/>
    </source>
</evidence>
<dbReference type="InterPro" id="IPR019428">
    <property type="entry name" value="7TM_GPCR_serpentine_rcpt_Str"/>
</dbReference>
<name>A0AAV5TJD3_9BILA</name>
<feature type="transmembrane region" description="Helical" evidence="1">
    <location>
        <begin position="106"/>
        <end position="132"/>
    </location>
</feature>
<reference evidence="2" key="1">
    <citation type="submission" date="2023-10" db="EMBL/GenBank/DDBJ databases">
        <title>Genome assembly of Pristionchus species.</title>
        <authorList>
            <person name="Yoshida K."/>
            <person name="Sommer R.J."/>
        </authorList>
    </citation>
    <scope>NUCLEOTIDE SEQUENCE</scope>
    <source>
        <strain evidence="2">RS0144</strain>
    </source>
</reference>
<keyword evidence="1" id="KW-0472">Membrane</keyword>
<sequence length="246" mass="27820">TAFYCACFTIPFALMNIHFLFRYWAVKEPHLIELFSRPSFIFLLFTISFTGVVVWFIISFRGCGGVEDSIVGAELLRAAYEREYGKRIENGWLVMDYWDGQQSTRYVTVLILFDILMIVSFSLALSFGALTYHGLRDAKQISIQARALQLKLLAAVTAQTLIPLFSVYIPYAVVINFPYFDLPSGPMGDMCMLLTACFPAWDAVIIITLMTDYREALWTMTVSRCRKTSSTIRDASSGMMTTAISS</sequence>
<proteinExistence type="predicted"/>
<dbReference type="AlphaFoldDB" id="A0AAV5TJD3"/>
<evidence type="ECO:0000313" key="2">
    <source>
        <dbReference type="EMBL" id="GMS94209.1"/>
    </source>
</evidence>
<dbReference type="SUPFAM" id="SSF81321">
    <property type="entry name" value="Family A G protein-coupled receptor-like"/>
    <property type="match status" value="1"/>
</dbReference>
<feature type="transmembrane region" description="Helical" evidence="1">
    <location>
        <begin position="38"/>
        <end position="58"/>
    </location>
</feature>
<dbReference type="Pfam" id="PF10326">
    <property type="entry name" value="7TM_GPCR_Str"/>
    <property type="match status" value="1"/>
</dbReference>
<feature type="non-terminal residue" evidence="2">
    <location>
        <position position="246"/>
    </location>
</feature>
<keyword evidence="1" id="KW-0812">Transmembrane</keyword>
<gene>
    <name evidence="2" type="ORF">PENTCL1PPCAC_16384</name>
</gene>
<comment type="caution">
    <text evidence="2">The sequence shown here is derived from an EMBL/GenBank/DDBJ whole genome shotgun (WGS) entry which is preliminary data.</text>
</comment>
<evidence type="ECO:0008006" key="4">
    <source>
        <dbReference type="Google" id="ProtNLM"/>
    </source>
</evidence>